<keyword evidence="2" id="KW-1185">Reference proteome</keyword>
<dbReference type="WBParaSite" id="Minc3s04586g36598">
    <property type="protein sequence ID" value="Minc3s04586g36598"/>
    <property type="gene ID" value="Minc3s04586g36598"/>
</dbReference>
<keyword evidence="1" id="KW-1133">Transmembrane helix</keyword>
<accession>A0A914NAU4</accession>
<name>A0A914NAU4_MELIC</name>
<keyword evidence="1" id="KW-0472">Membrane</keyword>
<organism evidence="2 3">
    <name type="scientific">Meloidogyne incognita</name>
    <name type="common">Southern root-knot nematode worm</name>
    <name type="synonym">Oxyuris incognita</name>
    <dbReference type="NCBI Taxonomy" id="6306"/>
    <lineage>
        <taxon>Eukaryota</taxon>
        <taxon>Metazoa</taxon>
        <taxon>Ecdysozoa</taxon>
        <taxon>Nematoda</taxon>
        <taxon>Chromadorea</taxon>
        <taxon>Rhabditida</taxon>
        <taxon>Tylenchina</taxon>
        <taxon>Tylenchomorpha</taxon>
        <taxon>Tylenchoidea</taxon>
        <taxon>Meloidogynidae</taxon>
        <taxon>Meloidogyninae</taxon>
        <taxon>Meloidogyne</taxon>
        <taxon>Meloidogyne incognita group</taxon>
    </lineage>
</organism>
<dbReference type="AlphaFoldDB" id="A0A914NAU4"/>
<sequence>MKKGDKIVACRRHSRPKESTFSRYSSSSHFLFFLLFIMFHFHHRHRALTLFGRSATILILTCSV</sequence>
<dbReference type="Proteomes" id="UP000887563">
    <property type="component" value="Unplaced"/>
</dbReference>
<evidence type="ECO:0000313" key="3">
    <source>
        <dbReference type="WBParaSite" id="Minc3s04586g36598"/>
    </source>
</evidence>
<evidence type="ECO:0000256" key="1">
    <source>
        <dbReference type="SAM" id="Phobius"/>
    </source>
</evidence>
<protein>
    <submittedName>
        <fullName evidence="3">Candidate secreted effector</fullName>
    </submittedName>
</protein>
<proteinExistence type="predicted"/>
<feature type="transmembrane region" description="Helical" evidence="1">
    <location>
        <begin position="21"/>
        <end position="41"/>
    </location>
</feature>
<keyword evidence="1" id="KW-0812">Transmembrane</keyword>
<reference evidence="3" key="1">
    <citation type="submission" date="2022-11" db="UniProtKB">
        <authorList>
            <consortium name="WormBaseParasite"/>
        </authorList>
    </citation>
    <scope>IDENTIFICATION</scope>
</reference>
<evidence type="ECO:0000313" key="2">
    <source>
        <dbReference type="Proteomes" id="UP000887563"/>
    </source>
</evidence>